<dbReference type="PANTHER" id="PTHR23117:SF8">
    <property type="entry name" value="RIBOSE 1,5-BISPHOSPHATE PHOSPHOKINASE PHNN"/>
    <property type="match status" value="1"/>
</dbReference>
<keyword evidence="8" id="KW-0418">Kinase</keyword>
<evidence type="ECO:0000313" key="8">
    <source>
        <dbReference type="EMBL" id="OAI94071.1"/>
    </source>
</evidence>
<evidence type="ECO:0000256" key="4">
    <source>
        <dbReference type="ARBA" id="ARBA00022741"/>
    </source>
</evidence>
<dbReference type="Proteomes" id="UP000077752">
    <property type="component" value="Unassembled WGS sequence"/>
</dbReference>
<comment type="caution">
    <text evidence="8">The sequence shown here is derived from an EMBL/GenBank/DDBJ whole genome shotgun (WGS) entry which is preliminary data.</text>
</comment>
<dbReference type="NCBIfam" id="TIGR02322">
    <property type="entry name" value="phosphon_PhnN"/>
    <property type="match status" value="1"/>
</dbReference>
<dbReference type="UniPathway" id="UPA00087">
    <property type="reaction ID" value="UER00175"/>
</dbReference>
<dbReference type="GO" id="GO:0005524">
    <property type="term" value="F:ATP binding"/>
    <property type="evidence" value="ECO:0007669"/>
    <property type="project" value="UniProtKB-KW"/>
</dbReference>
<dbReference type="HAMAP" id="MF_00836">
    <property type="entry name" value="PhnN"/>
    <property type="match status" value="1"/>
</dbReference>
<name>A0A177SUT0_PSEPU</name>
<comment type="pathway">
    <text evidence="2 6">Metabolic intermediate biosynthesis; 5-phospho-alpha-D-ribose 1-diphosphate biosynthesis; 5-phospho-alpha-D-ribose 1-diphosphate from D-ribose 5-phosphate (route II): step 3/3.</text>
</comment>
<dbReference type="EC" id="2.7.4.23" evidence="6"/>
<evidence type="ECO:0000256" key="3">
    <source>
        <dbReference type="ARBA" id="ARBA00022679"/>
    </source>
</evidence>
<dbReference type="PROSITE" id="PS50052">
    <property type="entry name" value="GUANYLATE_KINASE_2"/>
    <property type="match status" value="1"/>
</dbReference>
<dbReference type="PANTHER" id="PTHR23117">
    <property type="entry name" value="GUANYLATE KINASE-RELATED"/>
    <property type="match status" value="1"/>
</dbReference>
<dbReference type="InterPro" id="IPR012699">
    <property type="entry name" value="PhnN"/>
</dbReference>
<feature type="domain" description="Guanylate kinase-like" evidence="7">
    <location>
        <begin position="15"/>
        <end position="191"/>
    </location>
</feature>
<evidence type="ECO:0000256" key="2">
    <source>
        <dbReference type="ARBA" id="ARBA00005069"/>
    </source>
</evidence>
<dbReference type="NCBIfam" id="NF007485">
    <property type="entry name" value="PRK10078.1"/>
    <property type="match status" value="1"/>
</dbReference>
<dbReference type="GO" id="GO:0019634">
    <property type="term" value="P:organic phosphonate metabolic process"/>
    <property type="evidence" value="ECO:0007669"/>
    <property type="project" value="UniProtKB-UniRule"/>
</dbReference>
<reference evidence="8 9" key="1">
    <citation type="submission" date="2016-03" db="EMBL/GenBank/DDBJ databases">
        <title>Draft Genome Assembly of Pseudomonas putida strain CBF10-2.</title>
        <authorList>
            <person name="Iyer R.S."/>
            <person name="Damania A."/>
        </authorList>
    </citation>
    <scope>NUCLEOTIDE SEQUENCE [LARGE SCALE GENOMIC DNA]</scope>
    <source>
        <strain evidence="8 9">CBF10-2</strain>
    </source>
</reference>
<sequence length="200" mass="21507">MQHDARGETPPRAGGKLIYLMGPSGSGKDSIIDQARPALQALGVVVVRRVITRSAEAVGEAAHSVSLQQFQALREQGGFALDWQANGLSYGIPVEMDRWLAAGQWVLVNGSRANLQEARSRYPHLLPVLITVSAAVLARRLKDRARESAEEIEARLARNALVSGGLGADVHYLDNSTSLADAAQRLLDILREAGLPTQKA</sequence>
<dbReference type="InterPro" id="IPR008144">
    <property type="entry name" value="Guanylate_kin-like_dom"/>
</dbReference>
<organism evidence="8 9">
    <name type="scientific">Pseudomonas putida</name>
    <name type="common">Arthrobacter siderocapsulatus</name>
    <dbReference type="NCBI Taxonomy" id="303"/>
    <lineage>
        <taxon>Bacteria</taxon>
        <taxon>Pseudomonadati</taxon>
        <taxon>Pseudomonadota</taxon>
        <taxon>Gammaproteobacteria</taxon>
        <taxon>Pseudomonadales</taxon>
        <taxon>Pseudomonadaceae</taxon>
        <taxon>Pseudomonas</taxon>
    </lineage>
</organism>
<dbReference type="GO" id="GO:0033863">
    <property type="term" value="F:ribose 1,5-bisphosphate phosphokinase activity"/>
    <property type="evidence" value="ECO:0007669"/>
    <property type="project" value="UniProtKB-UniRule"/>
</dbReference>
<comment type="function">
    <text evidence="6">Catalyzes the phosphorylation of ribose 1,5-bisphosphate to 5-phospho-D-ribosyl alpha-1-diphosphate (PRPP).</text>
</comment>
<dbReference type="RefSeq" id="WP_064301977.1">
    <property type="nucleotide sequence ID" value="NZ_LUCV01000008.1"/>
</dbReference>
<evidence type="ECO:0000259" key="7">
    <source>
        <dbReference type="PROSITE" id="PS50052"/>
    </source>
</evidence>
<comment type="catalytic activity">
    <reaction evidence="1 6">
        <text>alpha-D-ribose 1,5-bisphosphate + ATP = 5-phospho-alpha-D-ribose 1-diphosphate + ADP</text>
        <dbReference type="Rhea" id="RHEA:20109"/>
        <dbReference type="ChEBI" id="CHEBI:30616"/>
        <dbReference type="ChEBI" id="CHEBI:58017"/>
        <dbReference type="ChEBI" id="CHEBI:68688"/>
        <dbReference type="ChEBI" id="CHEBI:456216"/>
        <dbReference type="EC" id="2.7.4.23"/>
    </reaction>
</comment>
<dbReference type="AlphaFoldDB" id="A0A177SUT0"/>
<dbReference type="EMBL" id="LUCV01000008">
    <property type="protein sequence ID" value="OAI94071.1"/>
    <property type="molecule type" value="Genomic_DNA"/>
</dbReference>
<keyword evidence="5 6" id="KW-0067">ATP-binding</keyword>
<dbReference type="InterPro" id="IPR008145">
    <property type="entry name" value="GK/Ca_channel_bsu"/>
</dbReference>
<proteinExistence type="inferred from homology"/>
<protein>
    <recommendedName>
        <fullName evidence="6">Ribose 1,5-bisphosphate phosphokinase PhnN</fullName>
        <ecNumber evidence="6">2.7.4.23</ecNumber>
    </recommendedName>
    <alternativeName>
        <fullName evidence="6">Ribose 1,5-bisphosphokinase</fullName>
    </alternativeName>
</protein>
<feature type="binding site" evidence="6">
    <location>
        <begin position="22"/>
        <end position="29"/>
    </location>
    <ligand>
        <name>ATP</name>
        <dbReference type="ChEBI" id="CHEBI:30616"/>
    </ligand>
</feature>
<evidence type="ECO:0000313" key="9">
    <source>
        <dbReference type="Proteomes" id="UP000077752"/>
    </source>
</evidence>
<evidence type="ECO:0000256" key="5">
    <source>
        <dbReference type="ARBA" id="ARBA00022840"/>
    </source>
</evidence>
<evidence type="ECO:0000256" key="6">
    <source>
        <dbReference type="HAMAP-Rule" id="MF_00836"/>
    </source>
</evidence>
<dbReference type="InterPro" id="IPR027417">
    <property type="entry name" value="P-loop_NTPase"/>
</dbReference>
<dbReference type="SMART" id="SM00072">
    <property type="entry name" value="GuKc"/>
    <property type="match status" value="1"/>
</dbReference>
<dbReference type="GO" id="GO:0005829">
    <property type="term" value="C:cytosol"/>
    <property type="evidence" value="ECO:0007669"/>
    <property type="project" value="TreeGrafter"/>
</dbReference>
<keyword evidence="4 6" id="KW-0547">Nucleotide-binding</keyword>
<dbReference type="GO" id="GO:0006015">
    <property type="term" value="P:5-phosphoribose 1-diphosphate biosynthetic process"/>
    <property type="evidence" value="ECO:0007669"/>
    <property type="project" value="UniProtKB-UniRule"/>
</dbReference>
<keyword evidence="3 6" id="KW-0808">Transferase</keyword>
<accession>A0A177SUT0</accession>
<dbReference type="SUPFAM" id="SSF52540">
    <property type="entry name" value="P-loop containing nucleoside triphosphate hydrolases"/>
    <property type="match status" value="1"/>
</dbReference>
<evidence type="ECO:0000256" key="1">
    <source>
        <dbReference type="ARBA" id="ARBA00000373"/>
    </source>
</evidence>
<gene>
    <name evidence="6" type="primary">phnN</name>
    <name evidence="8" type="ORF">AYO28_11355</name>
</gene>
<comment type="similarity">
    <text evidence="6">Belongs to the ribose 1,5-bisphosphokinase family.</text>
</comment>
<dbReference type="Gene3D" id="3.40.50.300">
    <property type="entry name" value="P-loop containing nucleotide triphosphate hydrolases"/>
    <property type="match status" value="1"/>
</dbReference>